<sequence>MKKSFFISLLILCLLVANTVVFATENKTNVGLSTIKPYESEITISGTKVPTSTWNIATEGIYEFAGQAAYETLYTEYLITGKTSYDISVYNKKGYLDYLNIEVFKKKFGFDESLKTQSIQGQTTKNFSVSNLKTSDKIYIAFYVPVHANGSIK</sequence>
<gene>
    <name evidence="2" type="ORF">NE686_07905</name>
</gene>
<name>A0ABT1S946_9FIRM</name>
<evidence type="ECO:0000313" key="2">
    <source>
        <dbReference type="EMBL" id="MCQ4923001.1"/>
    </source>
</evidence>
<feature type="signal peptide" evidence="1">
    <location>
        <begin position="1"/>
        <end position="23"/>
    </location>
</feature>
<reference evidence="2 3" key="1">
    <citation type="submission" date="2022-06" db="EMBL/GenBank/DDBJ databases">
        <title>Isolation of gut microbiota from human fecal samples.</title>
        <authorList>
            <person name="Pamer E.G."/>
            <person name="Barat B."/>
            <person name="Waligurski E."/>
            <person name="Medina S."/>
            <person name="Paddock L."/>
            <person name="Mostad J."/>
        </authorList>
    </citation>
    <scope>NUCLEOTIDE SEQUENCE [LARGE SCALE GENOMIC DNA]</scope>
    <source>
        <strain evidence="2 3">DFI.7.95</strain>
    </source>
</reference>
<protein>
    <submittedName>
        <fullName evidence="2">Uncharacterized protein</fullName>
    </submittedName>
</protein>
<accession>A0ABT1S946</accession>
<dbReference type="EMBL" id="JANGAC010000004">
    <property type="protein sequence ID" value="MCQ4923001.1"/>
    <property type="molecule type" value="Genomic_DNA"/>
</dbReference>
<proteinExistence type="predicted"/>
<organism evidence="2 3">
    <name type="scientific">Tissierella carlieri</name>
    <dbReference type="NCBI Taxonomy" id="689904"/>
    <lineage>
        <taxon>Bacteria</taxon>
        <taxon>Bacillati</taxon>
        <taxon>Bacillota</taxon>
        <taxon>Tissierellia</taxon>
        <taxon>Tissierellales</taxon>
        <taxon>Tissierellaceae</taxon>
        <taxon>Tissierella</taxon>
    </lineage>
</organism>
<dbReference type="RefSeq" id="WP_216556798.1">
    <property type="nucleotide sequence ID" value="NZ_JAHLOH010000022.1"/>
</dbReference>
<keyword evidence="1" id="KW-0732">Signal</keyword>
<evidence type="ECO:0000256" key="1">
    <source>
        <dbReference type="SAM" id="SignalP"/>
    </source>
</evidence>
<feature type="chain" id="PRO_5047214942" evidence="1">
    <location>
        <begin position="24"/>
        <end position="153"/>
    </location>
</feature>
<keyword evidence="3" id="KW-1185">Reference proteome</keyword>
<comment type="caution">
    <text evidence="2">The sequence shown here is derived from an EMBL/GenBank/DDBJ whole genome shotgun (WGS) entry which is preliminary data.</text>
</comment>
<dbReference type="Proteomes" id="UP001524478">
    <property type="component" value="Unassembled WGS sequence"/>
</dbReference>
<evidence type="ECO:0000313" key="3">
    <source>
        <dbReference type="Proteomes" id="UP001524478"/>
    </source>
</evidence>